<dbReference type="EMBL" id="JMQC01000008">
    <property type="protein sequence ID" value="KFM99314.1"/>
    <property type="molecule type" value="Genomic_DNA"/>
</dbReference>
<dbReference type="Pfam" id="PF00672">
    <property type="entry name" value="HAMP"/>
    <property type="match status" value="1"/>
</dbReference>
<evidence type="ECO:0000256" key="6">
    <source>
        <dbReference type="ARBA" id="ARBA00022679"/>
    </source>
</evidence>
<dbReference type="SUPFAM" id="SSF55874">
    <property type="entry name" value="ATPase domain of HSP90 chaperone/DNA topoisomerase II/histidine kinase"/>
    <property type="match status" value="1"/>
</dbReference>
<reference evidence="18 20" key="2">
    <citation type="submission" date="2018-08" db="EMBL/GenBank/DDBJ databases">
        <title>Bacillus clarus sp. nov. strain PS00077A.</title>
        <authorList>
            <person name="Mendez Acevedo M."/>
            <person name="Carroll L."/>
            <person name="Mukherjee M."/>
            <person name="Wiedmann M."/>
            <person name="Kovac J."/>
        </authorList>
    </citation>
    <scope>NUCLEOTIDE SEQUENCE [LARGE SCALE GENOMIC DNA]</scope>
    <source>
        <strain evidence="18 20">PS00077A</strain>
    </source>
</reference>
<comment type="subcellular location">
    <subcellularLocation>
        <location evidence="2">Cell membrane</location>
        <topology evidence="2">Multi-pass membrane protein</topology>
    </subcellularLocation>
</comment>
<dbReference type="InterPro" id="IPR003660">
    <property type="entry name" value="HAMP_dom"/>
</dbReference>
<evidence type="ECO:0000256" key="1">
    <source>
        <dbReference type="ARBA" id="ARBA00000085"/>
    </source>
</evidence>
<dbReference type="CDD" id="cd00082">
    <property type="entry name" value="HisKA"/>
    <property type="match status" value="1"/>
</dbReference>
<proteinExistence type="predicted"/>
<dbReference type="SUPFAM" id="SSF47384">
    <property type="entry name" value="Homodimeric domain of signal transducing histidine kinase"/>
    <property type="match status" value="1"/>
</dbReference>
<dbReference type="Pfam" id="PF00512">
    <property type="entry name" value="HisKA"/>
    <property type="match status" value="1"/>
</dbReference>
<reference evidence="17 19" key="1">
    <citation type="submission" date="2014-04" db="EMBL/GenBank/DDBJ databases">
        <authorList>
            <person name="Bishop-Lilly K.A."/>
            <person name="Broomall S.M."/>
            <person name="Chain P.S."/>
            <person name="Chertkov O."/>
            <person name="Coyne S.R."/>
            <person name="Daligault H.E."/>
            <person name="Davenport K.W."/>
            <person name="Erkkila T."/>
            <person name="Frey K.G."/>
            <person name="Gibbons H.S."/>
            <person name="Gu W."/>
            <person name="Jaissle J."/>
            <person name="Johnson S.L."/>
            <person name="Koroleva G.I."/>
            <person name="Ladner J.T."/>
            <person name="Lo C.-C."/>
            <person name="Minogue T.D."/>
            <person name="Munk C."/>
            <person name="Palacios G.F."/>
            <person name="Redden C.L."/>
            <person name="Rosenzweig C.N."/>
            <person name="Scholz M.B."/>
            <person name="Teshima H."/>
            <person name="Xu Y."/>
        </authorList>
    </citation>
    <scope>NUCLEOTIDE SEQUENCE [LARGE SCALE GENOMIC DNA]</scope>
    <source>
        <strain evidence="17 19">BHP</strain>
    </source>
</reference>
<dbReference type="PANTHER" id="PTHR45528">
    <property type="entry name" value="SENSOR HISTIDINE KINASE CPXA"/>
    <property type="match status" value="1"/>
</dbReference>
<feature type="transmembrane region" description="Helical" evidence="14">
    <location>
        <begin position="163"/>
        <end position="182"/>
    </location>
</feature>
<dbReference type="Gene3D" id="3.30.565.10">
    <property type="entry name" value="Histidine kinase-like ATPase, C-terminal domain"/>
    <property type="match status" value="1"/>
</dbReference>
<dbReference type="Proteomes" id="UP000264294">
    <property type="component" value="Unassembled WGS sequence"/>
</dbReference>
<accession>A0A090YLG3</accession>
<evidence type="ECO:0000259" key="16">
    <source>
        <dbReference type="PROSITE" id="PS50885"/>
    </source>
</evidence>
<sequence>MNKLGKKLFLSISLTVILIFTISLLLINYFLPKYNIYKTRENVNRITSQIQSSSSDQIEDVINKVENESNVTIAYTPINNSEDEINEALRTQLTKKRVSLNKLWITKEEIMKVKSLGQSNKLYDQEKLKANFFAKYIAKDNMLILVGVSIAHSNELIKTLNTLYIYILGFSIFLVVVLVWILSKTITTPLKELSDVAEDISNLDFKRTKVKTNDEIGDLANSINIMSDKLHEAHQDLTNRNEHLKQFMGDITHELKTPIALVKAYSMGIKDGLDDGTYLDTIIKQTDQISNLIEELLRFSKLERDVLQKEEFPIEPLIQSVIDKHKIELHTKEIDLQVEYNIDEANVYADLNKMRMVFQNLISNAIKYTTTQNIKITLQEKKDAVYFQIQNGIDTEASKDIKNIWEPFYVLESSRSKEKSGTGLGLAIVKSIVERHGFEYGVSVVEEEIQFYIYLERS</sequence>
<dbReference type="InterPro" id="IPR005467">
    <property type="entry name" value="His_kinase_dom"/>
</dbReference>
<evidence type="ECO:0000256" key="13">
    <source>
        <dbReference type="ARBA" id="ARBA00023136"/>
    </source>
</evidence>
<comment type="catalytic activity">
    <reaction evidence="1">
        <text>ATP + protein L-histidine = ADP + protein N-phospho-L-histidine.</text>
        <dbReference type="EC" id="2.7.13.3"/>
    </reaction>
</comment>
<evidence type="ECO:0000256" key="5">
    <source>
        <dbReference type="ARBA" id="ARBA00022553"/>
    </source>
</evidence>
<evidence type="ECO:0000256" key="11">
    <source>
        <dbReference type="ARBA" id="ARBA00022989"/>
    </source>
</evidence>
<evidence type="ECO:0000256" key="10">
    <source>
        <dbReference type="ARBA" id="ARBA00022840"/>
    </source>
</evidence>
<evidence type="ECO:0000256" key="7">
    <source>
        <dbReference type="ARBA" id="ARBA00022692"/>
    </source>
</evidence>
<dbReference type="PANTHER" id="PTHR45528:SF1">
    <property type="entry name" value="SENSOR HISTIDINE KINASE CPXA"/>
    <property type="match status" value="1"/>
</dbReference>
<dbReference type="PRINTS" id="PR00344">
    <property type="entry name" value="BCTRLSENSOR"/>
</dbReference>
<dbReference type="InterPro" id="IPR003661">
    <property type="entry name" value="HisK_dim/P_dom"/>
</dbReference>
<evidence type="ECO:0000256" key="3">
    <source>
        <dbReference type="ARBA" id="ARBA00012438"/>
    </source>
</evidence>
<evidence type="ECO:0000256" key="12">
    <source>
        <dbReference type="ARBA" id="ARBA00023012"/>
    </source>
</evidence>
<dbReference type="InterPro" id="IPR003594">
    <property type="entry name" value="HATPase_dom"/>
</dbReference>
<keyword evidence="5" id="KW-0597">Phosphoprotein</keyword>
<dbReference type="AlphaFoldDB" id="A0A090YLG3"/>
<dbReference type="SMART" id="SM00387">
    <property type="entry name" value="HATPase_c"/>
    <property type="match status" value="1"/>
</dbReference>
<dbReference type="PROSITE" id="PS50885">
    <property type="entry name" value="HAMP"/>
    <property type="match status" value="1"/>
</dbReference>
<feature type="transmembrane region" description="Helical" evidence="14">
    <location>
        <begin position="12"/>
        <end position="31"/>
    </location>
</feature>
<feature type="domain" description="Histidine kinase" evidence="15">
    <location>
        <begin position="250"/>
        <end position="458"/>
    </location>
</feature>
<dbReference type="EC" id="2.7.13.3" evidence="3"/>
<evidence type="ECO:0000256" key="9">
    <source>
        <dbReference type="ARBA" id="ARBA00022777"/>
    </source>
</evidence>
<dbReference type="GO" id="GO:0000155">
    <property type="term" value="F:phosphorelay sensor kinase activity"/>
    <property type="evidence" value="ECO:0007669"/>
    <property type="project" value="InterPro"/>
</dbReference>
<dbReference type="InterPro" id="IPR050398">
    <property type="entry name" value="HssS/ArlS-like"/>
</dbReference>
<dbReference type="InterPro" id="IPR036890">
    <property type="entry name" value="HATPase_C_sf"/>
</dbReference>
<dbReference type="SUPFAM" id="SSF158472">
    <property type="entry name" value="HAMP domain-like"/>
    <property type="match status" value="1"/>
</dbReference>
<dbReference type="GO" id="GO:0005524">
    <property type="term" value="F:ATP binding"/>
    <property type="evidence" value="ECO:0007669"/>
    <property type="project" value="UniProtKB-KW"/>
</dbReference>
<dbReference type="Pfam" id="PF02518">
    <property type="entry name" value="HATPase_c"/>
    <property type="match status" value="1"/>
</dbReference>
<keyword evidence="12" id="KW-0902">Two-component regulatory system</keyword>
<feature type="domain" description="HAMP" evidence="16">
    <location>
        <begin position="184"/>
        <end position="235"/>
    </location>
</feature>
<keyword evidence="10" id="KW-0067">ATP-binding</keyword>
<gene>
    <name evidence="18" type="ORF">D0U04_25385</name>
    <name evidence="17" type="ORF">DJ93_5253</name>
</gene>
<dbReference type="InterPro" id="IPR004358">
    <property type="entry name" value="Sig_transdc_His_kin-like_C"/>
</dbReference>
<dbReference type="SMART" id="SM00304">
    <property type="entry name" value="HAMP"/>
    <property type="match status" value="1"/>
</dbReference>
<dbReference type="Gene3D" id="6.10.340.10">
    <property type="match status" value="1"/>
</dbReference>
<evidence type="ECO:0000313" key="18">
    <source>
        <dbReference type="EMBL" id="RFT63254.1"/>
    </source>
</evidence>
<evidence type="ECO:0000313" key="20">
    <source>
        <dbReference type="Proteomes" id="UP000264294"/>
    </source>
</evidence>
<keyword evidence="13 14" id="KW-0472">Membrane</keyword>
<name>A0A090YLG3_9BACI</name>
<comment type="caution">
    <text evidence="17">The sequence shown here is derived from an EMBL/GenBank/DDBJ whole genome shotgun (WGS) entry which is preliminary data.</text>
</comment>
<evidence type="ECO:0000313" key="19">
    <source>
        <dbReference type="Proteomes" id="UP000029389"/>
    </source>
</evidence>
<dbReference type="EMBL" id="QVOD01000049">
    <property type="protein sequence ID" value="RFT63254.1"/>
    <property type="molecule type" value="Genomic_DNA"/>
</dbReference>
<dbReference type="SMART" id="SM00388">
    <property type="entry name" value="HisKA"/>
    <property type="match status" value="1"/>
</dbReference>
<dbReference type="RefSeq" id="WP_042983990.1">
    <property type="nucleotide sequence ID" value="NZ_JMQC01000008.1"/>
</dbReference>
<dbReference type="GO" id="GO:0005886">
    <property type="term" value="C:plasma membrane"/>
    <property type="evidence" value="ECO:0007669"/>
    <property type="project" value="UniProtKB-SubCell"/>
</dbReference>
<keyword evidence="7 14" id="KW-0812">Transmembrane</keyword>
<organism evidence="17 19">
    <name type="scientific">Bacillus clarus</name>
    <dbReference type="NCBI Taxonomy" id="2338372"/>
    <lineage>
        <taxon>Bacteria</taxon>
        <taxon>Bacillati</taxon>
        <taxon>Bacillota</taxon>
        <taxon>Bacilli</taxon>
        <taxon>Bacillales</taxon>
        <taxon>Bacillaceae</taxon>
        <taxon>Bacillus</taxon>
        <taxon>Bacillus cereus group</taxon>
    </lineage>
</organism>
<evidence type="ECO:0000259" key="15">
    <source>
        <dbReference type="PROSITE" id="PS50109"/>
    </source>
</evidence>
<dbReference type="InterPro" id="IPR036097">
    <property type="entry name" value="HisK_dim/P_sf"/>
</dbReference>
<keyword evidence="9 18" id="KW-0418">Kinase</keyword>
<dbReference type="PROSITE" id="PS50109">
    <property type="entry name" value="HIS_KIN"/>
    <property type="match status" value="1"/>
</dbReference>
<keyword evidence="4" id="KW-1003">Cell membrane</keyword>
<keyword evidence="20" id="KW-1185">Reference proteome</keyword>
<evidence type="ECO:0000256" key="8">
    <source>
        <dbReference type="ARBA" id="ARBA00022741"/>
    </source>
</evidence>
<dbReference type="Proteomes" id="UP000029389">
    <property type="component" value="Unassembled WGS sequence"/>
</dbReference>
<evidence type="ECO:0000256" key="14">
    <source>
        <dbReference type="SAM" id="Phobius"/>
    </source>
</evidence>
<dbReference type="CDD" id="cd00075">
    <property type="entry name" value="HATPase"/>
    <property type="match status" value="1"/>
</dbReference>
<keyword evidence="6" id="KW-0808">Transferase</keyword>
<keyword evidence="11 14" id="KW-1133">Transmembrane helix</keyword>
<evidence type="ECO:0000313" key="17">
    <source>
        <dbReference type="EMBL" id="KFM99314.1"/>
    </source>
</evidence>
<dbReference type="STRING" id="1405.B7492_15225"/>
<protein>
    <recommendedName>
        <fullName evidence="3">histidine kinase</fullName>
        <ecNumber evidence="3">2.7.13.3</ecNumber>
    </recommendedName>
</protein>
<evidence type="ECO:0000256" key="2">
    <source>
        <dbReference type="ARBA" id="ARBA00004651"/>
    </source>
</evidence>
<dbReference type="PATRIC" id="fig|1405.8.peg.5414"/>
<evidence type="ECO:0000256" key="4">
    <source>
        <dbReference type="ARBA" id="ARBA00022475"/>
    </source>
</evidence>
<dbReference type="Gene3D" id="1.10.287.130">
    <property type="match status" value="1"/>
</dbReference>
<keyword evidence="8" id="KW-0547">Nucleotide-binding</keyword>
<dbReference type="CDD" id="cd06225">
    <property type="entry name" value="HAMP"/>
    <property type="match status" value="1"/>
</dbReference>